<gene>
    <name evidence="2" type="ORF">NAEGRDRAFT_80171</name>
</gene>
<dbReference type="GeneID" id="8853221"/>
<evidence type="ECO:0000259" key="1">
    <source>
        <dbReference type="PROSITE" id="PS51186"/>
    </source>
</evidence>
<dbReference type="InterPro" id="IPR016181">
    <property type="entry name" value="Acyl_CoA_acyltransferase"/>
</dbReference>
<dbReference type="Pfam" id="PF00583">
    <property type="entry name" value="Acetyltransf_1"/>
    <property type="match status" value="1"/>
</dbReference>
<keyword evidence="3" id="KW-1185">Reference proteome</keyword>
<dbReference type="PROSITE" id="PS51186">
    <property type="entry name" value="GNAT"/>
    <property type="match status" value="1"/>
</dbReference>
<dbReference type="EMBL" id="GG738875">
    <property type="protein sequence ID" value="EFC43160.1"/>
    <property type="molecule type" value="Genomic_DNA"/>
</dbReference>
<dbReference type="RefSeq" id="XP_002675904.1">
    <property type="nucleotide sequence ID" value="XM_002675858.1"/>
</dbReference>
<name>D2VJA2_NAEGR</name>
<evidence type="ECO:0000313" key="2">
    <source>
        <dbReference type="EMBL" id="EFC43160.1"/>
    </source>
</evidence>
<organism evidence="3">
    <name type="scientific">Naegleria gruberi</name>
    <name type="common">Amoeba</name>
    <dbReference type="NCBI Taxonomy" id="5762"/>
    <lineage>
        <taxon>Eukaryota</taxon>
        <taxon>Discoba</taxon>
        <taxon>Heterolobosea</taxon>
        <taxon>Tetramitia</taxon>
        <taxon>Eutetramitia</taxon>
        <taxon>Vahlkampfiidae</taxon>
        <taxon>Naegleria</taxon>
    </lineage>
</organism>
<dbReference type="Proteomes" id="UP000006671">
    <property type="component" value="Unassembled WGS sequence"/>
</dbReference>
<protein>
    <submittedName>
        <fullName evidence="2">GCN5-related N-acetyltransferase</fullName>
    </submittedName>
</protein>
<dbReference type="AlphaFoldDB" id="D2VJA2"/>
<dbReference type="Gene3D" id="3.40.630.30">
    <property type="match status" value="1"/>
</dbReference>
<reference evidence="2 3" key="1">
    <citation type="journal article" date="2010" name="Cell">
        <title>The genome of Naegleria gruberi illuminates early eukaryotic versatility.</title>
        <authorList>
            <person name="Fritz-Laylin L.K."/>
            <person name="Prochnik S.E."/>
            <person name="Ginger M.L."/>
            <person name="Dacks J.B."/>
            <person name="Carpenter M.L."/>
            <person name="Field M.C."/>
            <person name="Kuo A."/>
            <person name="Paredez A."/>
            <person name="Chapman J."/>
            <person name="Pham J."/>
            <person name="Shu S."/>
            <person name="Neupane R."/>
            <person name="Cipriano M."/>
            <person name="Mancuso J."/>
            <person name="Tu H."/>
            <person name="Salamov A."/>
            <person name="Lindquist E."/>
            <person name="Shapiro H."/>
            <person name="Lucas S."/>
            <person name="Grigoriev I.V."/>
            <person name="Cande W.Z."/>
            <person name="Fulton C."/>
            <person name="Rokhsar D.S."/>
            <person name="Dawson S.C."/>
        </authorList>
    </citation>
    <scope>NUCLEOTIDE SEQUENCE [LARGE SCALE GENOMIC DNA]</scope>
    <source>
        <strain evidence="2 3">NEG-M</strain>
    </source>
</reference>
<accession>D2VJA2</accession>
<evidence type="ECO:0000313" key="3">
    <source>
        <dbReference type="Proteomes" id="UP000006671"/>
    </source>
</evidence>
<dbReference type="VEuPathDB" id="AmoebaDB:NAEGRDRAFT_80171"/>
<dbReference type="OrthoDB" id="61870at2759"/>
<keyword evidence="2" id="KW-0808">Transferase</keyword>
<dbReference type="InParanoid" id="D2VJA2"/>
<sequence length="361" mass="42296">MSQLSIRTTSYHLPNLNDDEQSFKLQLFSSAEQFWDYTSSYLMEFPAENNLVLGIIKSCIETPNRFSSDKRFLMSIEDLEGNIQMVIVWTIPFLILTSYSKEMEKRRVILKSLIGFFLRNDYETLRIEGEFKAVEEMISTYGRKCNGILSDDEESEWFIQEYCKERELLYPNQKLNVIRNIGMTTYRLSLQDLTPLKRDYQDLEFHILDLHETNRVEEYLDRLQEFYKTVFPEKEQNSREYIMEFILSRTASRQNAYYCIRKENPSKMIAISMANPLPQSARVSCVMSIPDERGKGIGSYIVHQMAKDLLVEKPKLTGEPCQCLFLFADLSNPSAIHLYEGAGFKGVRNVCELEIKYQDEE</sequence>
<dbReference type="InterPro" id="IPR000182">
    <property type="entry name" value="GNAT_dom"/>
</dbReference>
<proteinExistence type="predicted"/>
<dbReference type="GO" id="GO:0016747">
    <property type="term" value="F:acyltransferase activity, transferring groups other than amino-acyl groups"/>
    <property type="evidence" value="ECO:0007669"/>
    <property type="project" value="InterPro"/>
</dbReference>
<dbReference type="SUPFAM" id="SSF55729">
    <property type="entry name" value="Acyl-CoA N-acyltransferases (Nat)"/>
    <property type="match status" value="1"/>
</dbReference>
<feature type="domain" description="N-acetyltransferase" evidence="1">
    <location>
        <begin position="208"/>
        <end position="359"/>
    </location>
</feature>
<dbReference type="KEGG" id="ngr:NAEGRDRAFT_80171"/>
<dbReference type="OMA" id="ARERNCC"/>